<feature type="domain" description="YNCE-like beta-propeller" evidence="3">
    <location>
        <begin position="127"/>
        <end position="359"/>
    </location>
</feature>
<keyword evidence="1 2" id="KW-0732">Signal</keyword>
<feature type="chain" id="PRO_5030576830" description="YNCE-like beta-propeller domain-containing protein" evidence="2">
    <location>
        <begin position="23"/>
        <end position="461"/>
    </location>
</feature>
<dbReference type="Gene3D" id="2.130.10.10">
    <property type="entry name" value="YVTN repeat-like/Quinoprotein amine dehydrogenase"/>
    <property type="match status" value="2"/>
</dbReference>
<comment type="caution">
    <text evidence="4">The sequence shown here is derived from an EMBL/GenBank/DDBJ whole genome shotgun (WGS) entry which is preliminary data.</text>
</comment>
<dbReference type="SUPFAM" id="SSF50974">
    <property type="entry name" value="Nitrous oxide reductase, N-terminal domain"/>
    <property type="match status" value="1"/>
</dbReference>
<evidence type="ECO:0000313" key="5">
    <source>
        <dbReference type="Proteomes" id="UP000443353"/>
    </source>
</evidence>
<dbReference type="EMBL" id="WSES01000002">
    <property type="protein sequence ID" value="MVW59265.1"/>
    <property type="molecule type" value="Genomic_DNA"/>
</dbReference>
<evidence type="ECO:0000313" key="4">
    <source>
        <dbReference type="EMBL" id="MVW59265.1"/>
    </source>
</evidence>
<keyword evidence="5" id="KW-1185">Reference proteome</keyword>
<evidence type="ECO:0000256" key="2">
    <source>
        <dbReference type="SAM" id="SignalP"/>
    </source>
</evidence>
<gene>
    <name evidence="4" type="ORF">GPY61_04920</name>
</gene>
<dbReference type="InterPro" id="IPR048433">
    <property type="entry name" value="YNCE-like_beta-prop"/>
</dbReference>
<evidence type="ECO:0000256" key="1">
    <source>
        <dbReference type="ARBA" id="ARBA00022729"/>
    </source>
</evidence>
<name>A0A7X3FWE7_9BURK</name>
<dbReference type="InterPro" id="IPR011045">
    <property type="entry name" value="N2O_reductase_N"/>
</dbReference>
<dbReference type="Proteomes" id="UP000443353">
    <property type="component" value="Unassembled WGS sequence"/>
</dbReference>
<dbReference type="PANTHER" id="PTHR47197:SF3">
    <property type="entry name" value="DIHYDRO-HEME D1 DEHYDROGENASE"/>
    <property type="match status" value="1"/>
</dbReference>
<dbReference type="RefSeq" id="WP_160407472.1">
    <property type="nucleotide sequence ID" value="NZ_WSES01000002.1"/>
</dbReference>
<dbReference type="AlphaFoldDB" id="A0A7X3FWE7"/>
<accession>A0A7X3FWE7</accession>
<dbReference type="Pfam" id="PF21783">
    <property type="entry name" value="YNCE"/>
    <property type="match status" value="1"/>
</dbReference>
<feature type="signal peptide" evidence="2">
    <location>
        <begin position="1"/>
        <end position="22"/>
    </location>
</feature>
<dbReference type="InterPro" id="IPR051200">
    <property type="entry name" value="Host-pathogen_enzymatic-act"/>
</dbReference>
<reference evidence="4 5" key="1">
    <citation type="submission" date="2019-12" db="EMBL/GenBank/DDBJ databases">
        <authorList>
            <person name="Li C."/>
            <person name="Zhao J."/>
        </authorList>
    </citation>
    <scope>NUCLEOTIDE SEQUENCE [LARGE SCALE GENOMIC DNA]</scope>
    <source>
        <strain evidence="4 5">NEAU-DD11</strain>
    </source>
</reference>
<dbReference type="InterPro" id="IPR015943">
    <property type="entry name" value="WD40/YVTN_repeat-like_dom_sf"/>
</dbReference>
<dbReference type="PANTHER" id="PTHR47197">
    <property type="entry name" value="PROTEIN NIRF"/>
    <property type="match status" value="1"/>
</dbReference>
<organism evidence="4 5">
    <name type="scientific">Massilia cellulosiltytica</name>
    <dbReference type="NCBI Taxonomy" id="2683234"/>
    <lineage>
        <taxon>Bacteria</taxon>
        <taxon>Pseudomonadati</taxon>
        <taxon>Pseudomonadota</taxon>
        <taxon>Betaproteobacteria</taxon>
        <taxon>Burkholderiales</taxon>
        <taxon>Oxalobacteraceae</taxon>
        <taxon>Telluria group</taxon>
        <taxon>Massilia</taxon>
    </lineage>
</organism>
<sequence length="461" mass="48728">MNTIERLAIAAGALAVAQAAMALPAASDRVYTADQNTNTISVFDPAGNRLLGQIVLGNQRPDVLSPLYRGEINVHGLGFSPDHKTLVAISNGSNSVTFIDTATNKVKGKTYVGRSPHEGFFTADGKEVWVVVRGEDYIAVIDPHTFRETRRIPTAVGPGMVQFLPDGRLAFAVSSFTPEVDVIDVKAHKVIKRIPVVSPFSPFLQFTPDHREMWMTHKDVGKVTRIDTRTFEVTGVIDTGFITNHLAFARVGGKTYAYVTVGGENVVKVYTTDKEAKLLATIPTGALPHGIWTSDDSSRVYVGLENGDGVDVIDPVVNKVVAHMPGGQAPQALVYLSHVAAPGSVDNLSPRINQDAVNIPLAAPDGAAARGFVVARQLGVVDALEVNVFKLKPATQYSVVLGGQPVGTVRTDAKGNANGTMIGPVRSFTRPDAAPAGQAAGKILIMEGTTAPSPAAAVLTG</sequence>
<protein>
    <recommendedName>
        <fullName evidence="3">YNCE-like beta-propeller domain-containing protein</fullName>
    </recommendedName>
</protein>
<proteinExistence type="predicted"/>
<evidence type="ECO:0000259" key="3">
    <source>
        <dbReference type="Pfam" id="PF21783"/>
    </source>
</evidence>